<name>A0ABD6BYI2_9EURY</name>
<protein>
    <submittedName>
        <fullName evidence="2">Uncharacterized protein</fullName>
    </submittedName>
</protein>
<keyword evidence="3" id="KW-1185">Reference proteome</keyword>
<accession>A0ABD6BYI2</accession>
<dbReference type="EMBL" id="JBHUDB010000002">
    <property type="protein sequence ID" value="MFD1570243.1"/>
    <property type="molecule type" value="Genomic_DNA"/>
</dbReference>
<proteinExistence type="predicted"/>
<comment type="caution">
    <text evidence="2">The sequence shown here is derived from an EMBL/GenBank/DDBJ whole genome shotgun (WGS) entry which is preliminary data.</text>
</comment>
<evidence type="ECO:0000313" key="2">
    <source>
        <dbReference type="EMBL" id="MFD1570243.1"/>
    </source>
</evidence>
<dbReference type="AlphaFoldDB" id="A0ABD6BYI2"/>
<feature type="region of interest" description="Disordered" evidence="1">
    <location>
        <begin position="1"/>
        <end position="28"/>
    </location>
</feature>
<evidence type="ECO:0000313" key="3">
    <source>
        <dbReference type="Proteomes" id="UP001597185"/>
    </source>
</evidence>
<evidence type="ECO:0000256" key="1">
    <source>
        <dbReference type="SAM" id="MobiDB-lite"/>
    </source>
</evidence>
<organism evidence="2 3">
    <name type="scientific">Halorubrum laminariae</name>
    <dbReference type="NCBI Taxonomy" id="1433523"/>
    <lineage>
        <taxon>Archaea</taxon>
        <taxon>Methanobacteriati</taxon>
        <taxon>Methanobacteriota</taxon>
        <taxon>Stenosarchaea group</taxon>
        <taxon>Halobacteria</taxon>
        <taxon>Halobacteriales</taxon>
        <taxon>Haloferacaceae</taxon>
        <taxon>Halorubrum</taxon>
    </lineage>
</organism>
<dbReference type="RefSeq" id="WP_256418065.1">
    <property type="nucleotide sequence ID" value="NZ_JANHDL010000004.1"/>
</dbReference>
<reference evidence="2 3" key="1">
    <citation type="journal article" date="2019" name="Int. J. Syst. Evol. Microbiol.">
        <title>The Global Catalogue of Microorganisms (GCM) 10K type strain sequencing project: providing services to taxonomists for standard genome sequencing and annotation.</title>
        <authorList>
            <consortium name="The Broad Institute Genomics Platform"/>
            <consortium name="The Broad Institute Genome Sequencing Center for Infectious Disease"/>
            <person name="Wu L."/>
            <person name="Ma J."/>
        </authorList>
    </citation>
    <scope>NUCLEOTIDE SEQUENCE [LARGE SCALE GENOMIC DNA]</scope>
    <source>
        <strain evidence="2 3">CGMCC 1.12689</strain>
    </source>
</reference>
<gene>
    <name evidence="2" type="ORF">ACFR9T_06530</name>
</gene>
<sequence length="85" mass="9139">MSEFTDETISVPGLGDVPSPSELAARNRSKYETDHVAVPDGCPVAGCTATGFHTFAQLRGHFGSAGDRAHHAYDLSIDDYREEAE</sequence>
<dbReference type="Proteomes" id="UP001597185">
    <property type="component" value="Unassembled WGS sequence"/>
</dbReference>